<dbReference type="InterPro" id="IPR004360">
    <property type="entry name" value="Glyas_Fos-R_dOase_dom"/>
</dbReference>
<dbReference type="CDD" id="cd06588">
    <property type="entry name" value="PhnB_like"/>
    <property type="match status" value="1"/>
</dbReference>
<dbReference type="Gene3D" id="3.10.180.10">
    <property type="entry name" value="2,3-Dihydroxybiphenyl 1,2-Dioxygenase, domain 1"/>
    <property type="match status" value="1"/>
</dbReference>
<dbReference type="RefSeq" id="WP_174221864.1">
    <property type="nucleotide sequence ID" value="NZ_JAAQPD010000010.1"/>
</dbReference>
<dbReference type="PANTHER" id="PTHR33990">
    <property type="entry name" value="PROTEIN YJDN-RELATED"/>
    <property type="match status" value="1"/>
</dbReference>
<proteinExistence type="predicted"/>
<dbReference type="Pfam" id="PF00903">
    <property type="entry name" value="Glyoxalase"/>
    <property type="match status" value="1"/>
</dbReference>
<dbReference type="EMBL" id="JAGXBM010000021">
    <property type="protein sequence ID" value="MBS3697998.1"/>
    <property type="molecule type" value="Genomic_DNA"/>
</dbReference>
<evidence type="ECO:0000313" key="2">
    <source>
        <dbReference type="EMBL" id="MBS3697998.1"/>
    </source>
</evidence>
<gene>
    <name evidence="2" type="ORF">JJQ58_11025</name>
</gene>
<evidence type="ECO:0000313" key="3">
    <source>
        <dbReference type="Proteomes" id="UP000681586"/>
    </source>
</evidence>
<dbReference type="Proteomes" id="UP000681586">
    <property type="component" value="Unassembled WGS sequence"/>
</dbReference>
<evidence type="ECO:0000259" key="1">
    <source>
        <dbReference type="Pfam" id="PF00903"/>
    </source>
</evidence>
<reference evidence="2 3" key="1">
    <citation type="submission" date="2021-05" db="EMBL/GenBank/DDBJ databases">
        <title>Staphylococcus fleurettii isolated from lake water in First Nation community in Manitoba, Canada.</title>
        <authorList>
            <person name="Bashar S."/>
            <person name="Murdock A."/>
            <person name="Patidar R."/>
            <person name="Golding G."/>
            <person name="Farenhorst A."/>
            <person name="Kumar A."/>
        </authorList>
    </citation>
    <scope>NUCLEOTIDE SEQUENCE [LARGE SCALE GENOMIC DNA]</scope>
    <source>
        <strain evidence="2 3">SF002</strain>
    </source>
</reference>
<dbReference type="SUPFAM" id="SSF54593">
    <property type="entry name" value="Glyoxalase/Bleomycin resistance protein/Dihydroxybiphenyl dioxygenase"/>
    <property type="match status" value="1"/>
</dbReference>
<protein>
    <submittedName>
        <fullName evidence="2">VOC family protein</fullName>
    </submittedName>
</protein>
<accession>A0ABS5MPZ2</accession>
<dbReference type="PANTHER" id="PTHR33990:SF1">
    <property type="entry name" value="PROTEIN YJDN"/>
    <property type="match status" value="1"/>
</dbReference>
<dbReference type="InterPro" id="IPR029068">
    <property type="entry name" value="Glyas_Bleomycin-R_OHBP_Dase"/>
</dbReference>
<name>A0ABS5MPZ2_9STAP</name>
<dbReference type="InterPro" id="IPR028973">
    <property type="entry name" value="PhnB-like"/>
</dbReference>
<keyword evidence="3" id="KW-1185">Reference proteome</keyword>
<dbReference type="GeneID" id="86195773"/>
<feature type="domain" description="Glyoxalase/fosfomycin resistance/dioxygenase" evidence="1">
    <location>
        <begin position="9"/>
        <end position="131"/>
    </location>
</feature>
<comment type="caution">
    <text evidence="2">The sequence shown here is derived from an EMBL/GenBank/DDBJ whole genome shotgun (WGS) entry which is preliminary data.</text>
</comment>
<organism evidence="2 3">
    <name type="scientific">Mammaliicoccus fleurettii</name>
    <dbReference type="NCBI Taxonomy" id="150056"/>
    <lineage>
        <taxon>Bacteria</taxon>
        <taxon>Bacillati</taxon>
        <taxon>Bacillota</taxon>
        <taxon>Bacilli</taxon>
        <taxon>Bacillales</taxon>
        <taxon>Staphylococcaceae</taxon>
        <taxon>Mammaliicoccus</taxon>
    </lineage>
</organism>
<sequence length="138" mass="15704">MVIKQVTPYLYFNGTCEEALAFYSEALDGSVRESQTYGDAGVDAAQDSNRIIHAQLEVNGHLFMFSDIPNDDDSLSQNHNVYIVIEFETEDKINEVYNIFKEGGQVQMELGKTFWGQTYAKVIDKFGIGWDLSYTHQE</sequence>